<evidence type="ECO:0000256" key="1">
    <source>
        <dbReference type="SAM" id="MobiDB-lite"/>
    </source>
</evidence>
<sequence>MYECKSCMFVSHNKNHYSKHLDLQIRKHIDIVQINERFITEEKEIHDQELFKYILYILQVVIEDKITQIPPFHRIWNLDIDGLELKPSQVKAGESWCGIVKNCRYITNHHNPNRDTAYKLTYVEEIGHIMDNGSWEVNGKRVNPARQTVEEICHKEFRVLCLETKLKIMMVKFGEIIDFSTTLIDISRMVKLEDEDRVFNCYKKRKSSDELSLAIDDVHGIVYVVHDCGSDMCNTRICVDWKLDKHKLTLTCKIANVRSRVYIYGPHGNIQAVCLPPYLFNCEAYYKNGSMSYNTFTNAFRFKVQGKIDQKIAGYWMCRHGTRRDASSVFISQKTSTGILQNTTNSDPNIYLTEKNEKTTFPEQTWISSSTKDYEVDLTPTLAIIFSKSYGLLIGAVVLVLCLSGACNIWFSLRCRKVQFKTDVADRPNQSNESAGHGMVSNEDVPDTQEDRNSEYESINENEMLPFQFCVAFGDNSSNLDEETIATIHSSIGGNTSSSENSYLEVIDNDSNLNPYQPIEIHHDSEIVHNYSKIASLNYLDLCIPKLIKIPLENFPACGSDISSGHYKFYSLPRSEVNQIAAVVCSGFRDNDKLSTSESISESPEINPSYSRKSTLCHNIDFEKTACSDRPDILISNDVTMFQYTTMSNLL</sequence>
<dbReference type="Proteomes" id="UP000507470">
    <property type="component" value="Unassembled WGS sequence"/>
</dbReference>
<reference evidence="3 4" key="1">
    <citation type="submission" date="2020-06" db="EMBL/GenBank/DDBJ databases">
        <authorList>
            <person name="Li R."/>
            <person name="Bekaert M."/>
        </authorList>
    </citation>
    <scope>NUCLEOTIDE SEQUENCE [LARGE SCALE GENOMIC DNA]</scope>
    <source>
        <strain evidence="4">wild</strain>
    </source>
</reference>
<keyword evidence="4" id="KW-1185">Reference proteome</keyword>
<dbReference type="OrthoDB" id="6182777at2759"/>
<feature type="region of interest" description="Disordered" evidence="1">
    <location>
        <begin position="424"/>
        <end position="455"/>
    </location>
</feature>
<evidence type="ECO:0000313" key="4">
    <source>
        <dbReference type="Proteomes" id="UP000507470"/>
    </source>
</evidence>
<evidence type="ECO:0000313" key="3">
    <source>
        <dbReference type="EMBL" id="CAC5398515.1"/>
    </source>
</evidence>
<keyword evidence="2" id="KW-0812">Transmembrane</keyword>
<proteinExistence type="predicted"/>
<dbReference type="AlphaFoldDB" id="A0A6J8CRL4"/>
<gene>
    <name evidence="3" type="ORF">MCOR_32883</name>
</gene>
<protein>
    <submittedName>
        <fullName evidence="3">Uncharacterized protein</fullName>
    </submittedName>
</protein>
<feature type="transmembrane region" description="Helical" evidence="2">
    <location>
        <begin position="390"/>
        <end position="411"/>
    </location>
</feature>
<organism evidence="3 4">
    <name type="scientific">Mytilus coruscus</name>
    <name type="common">Sea mussel</name>
    <dbReference type="NCBI Taxonomy" id="42192"/>
    <lineage>
        <taxon>Eukaryota</taxon>
        <taxon>Metazoa</taxon>
        <taxon>Spiralia</taxon>
        <taxon>Lophotrochozoa</taxon>
        <taxon>Mollusca</taxon>
        <taxon>Bivalvia</taxon>
        <taxon>Autobranchia</taxon>
        <taxon>Pteriomorphia</taxon>
        <taxon>Mytilida</taxon>
        <taxon>Mytiloidea</taxon>
        <taxon>Mytilidae</taxon>
        <taxon>Mytilinae</taxon>
        <taxon>Mytilus</taxon>
    </lineage>
</organism>
<keyword evidence="2" id="KW-0472">Membrane</keyword>
<evidence type="ECO:0000256" key="2">
    <source>
        <dbReference type="SAM" id="Phobius"/>
    </source>
</evidence>
<dbReference type="EMBL" id="CACVKT020005908">
    <property type="protein sequence ID" value="CAC5398515.1"/>
    <property type="molecule type" value="Genomic_DNA"/>
</dbReference>
<accession>A0A6J8CRL4</accession>
<keyword evidence="2" id="KW-1133">Transmembrane helix</keyword>
<name>A0A6J8CRL4_MYTCO</name>